<dbReference type="OrthoDB" id="9115022at2"/>
<sequence length="67" mass="7574">MLQIRLDEGAARNCCRNCGAKKNRQAWLAVSRVFGVLRVLSTLSIRQRSEIPKEVKIKLRGEHGGRV</sequence>
<reference evidence="1 2" key="1">
    <citation type="submission" date="2019-03" db="EMBL/GenBank/DDBJ databases">
        <title>Paraburkholderia sp. isolated from native Mimosa gymnas in Guartela State Park, Brazil.</title>
        <authorList>
            <person name="Paulitsch F."/>
            <person name="Hungria M."/>
            <person name="Delamuta J.R.M."/>
            <person name="Ribeiro R.A."/>
            <person name="Dall'Agnol R."/>
            <person name="Silva J.S.B."/>
        </authorList>
    </citation>
    <scope>NUCLEOTIDE SEQUENCE [LARGE SCALE GENOMIC DNA]</scope>
    <source>
        <strain evidence="1 2">CNPSo 3008</strain>
    </source>
</reference>
<proteinExistence type="predicted"/>
<name>A0A4R5LHQ5_9BURK</name>
<gene>
    <name evidence="1" type="ORF">E1N52_10365</name>
</gene>
<dbReference type="EMBL" id="SMOD01000006">
    <property type="protein sequence ID" value="TDG08860.1"/>
    <property type="molecule type" value="Genomic_DNA"/>
</dbReference>
<evidence type="ECO:0000313" key="1">
    <source>
        <dbReference type="EMBL" id="TDG08860.1"/>
    </source>
</evidence>
<evidence type="ECO:0000313" key="2">
    <source>
        <dbReference type="Proteomes" id="UP000295606"/>
    </source>
</evidence>
<organism evidence="1 2">
    <name type="scientific">Paraburkholderia guartelaensis</name>
    <dbReference type="NCBI Taxonomy" id="2546446"/>
    <lineage>
        <taxon>Bacteria</taxon>
        <taxon>Pseudomonadati</taxon>
        <taxon>Pseudomonadota</taxon>
        <taxon>Betaproteobacteria</taxon>
        <taxon>Burkholderiales</taxon>
        <taxon>Burkholderiaceae</taxon>
        <taxon>Paraburkholderia</taxon>
    </lineage>
</organism>
<protein>
    <submittedName>
        <fullName evidence="1">Uncharacterized protein</fullName>
    </submittedName>
</protein>
<dbReference type="Proteomes" id="UP000295606">
    <property type="component" value="Unassembled WGS sequence"/>
</dbReference>
<accession>A0A4R5LHQ5</accession>
<comment type="caution">
    <text evidence="1">The sequence shown here is derived from an EMBL/GenBank/DDBJ whole genome shotgun (WGS) entry which is preliminary data.</text>
</comment>
<dbReference type="AlphaFoldDB" id="A0A4R5LHQ5"/>